<name>A0A9N9X7X6_PHACE</name>
<evidence type="ECO:0000313" key="4">
    <source>
        <dbReference type="Proteomes" id="UP001153737"/>
    </source>
</evidence>
<protein>
    <recommendedName>
        <fullName evidence="5">Zinc finger PHD-type domain-containing protein</fullName>
    </recommendedName>
</protein>
<proteinExistence type="predicted"/>
<dbReference type="InterPro" id="IPR011011">
    <property type="entry name" value="Znf_FYVE_PHD"/>
</dbReference>
<reference evidence="3" key="2">
    <citation type="submission" date="2022-10" db="EMBL/GenBank/DDBJ databases">
        <authorList>
            <consortium name="ENA_rothamsted_submissions"/>
            <consortium name="culmorum"/>
            <person name="King R."/>
        </authorList>
    </citation>
    <scope>NUCLEOTIDE SEQUENCE</scope>
</reference>
<dbReference type="OrthoDB" id="7490514at2759"/>
<dbReference type="InterPro" id="IPR013083">
    <property type="entry name" value="Znf_RING/FYVE/PHD"/>
</dbReference>
<feature type="compositionally biased region" description="Basic and acidic residues" evidence="2">
    <location>
        <begin position="225"/>
        <end position="438"/>
    </location>
</feature>
<dbReference type="InterPro" id="IPR053236">
    <property type="entry name" value="Cornifin"/>
</dbReference>
<gene>
    <name evidence="3" type="ORF">PHAECO_LOCUS11817</name>
</gene>
<evidence type="ECO:0000256" key="1">
    <source>
        <dbReference type="SAM" id="Coils"/>
    </source>
</evidence>
<dbReference type="EMBL" id="OU896714">
    <property type="protein sequence ID" value="CAG9824835.1"/>
    <property type="molecule type" value="Genomic_DNA"/>
</dbReference>
<keyword evidence="1" id="KW-0175">Coiled coil</keyword>
<reference evidence="3" key="1">
    <citation type="submission" date="2022-01" db="EMBL/GenBank/DDBJ databases">
        <authorList>
            <person name="King R."/>
        </authorList>
    </citation>
    <scope>NUCLEOTIDE SEQUENCE</scope>
</reference>
<dbReference type="PANTHER" id="PTHR13884:SF9">
    <property type="entry name" value="PROTEIN CBG13449"/>
    <property type="match status" value="1"/>
</dbReference>
<feature type="region of interest" description="Disordered" evidence="2">
    <location>
        <begin position="222"/>
        <end position="438"/>
    </location>
</feature>
<dbReference type="SUPFAM" id="SSF57903">
    <property type="entry name" value="FYVE/PHD zinc finger"/>
    <property type="match status" value="1"/>
</dbReference>
<evidence type="ECO:0000313" key="3">
    <source>
        <dbReference type="EMBL" id="CAG9824835.1"/>
    </source>
</evidence>
<keyword evidence="4" id="KW-1185">Reference proteome</keyword>
<dbReference type="AlphaFoldDB" id="A0A9N9X7X6"/>
<dbReference type="PANTHER" id="PTHR13884">
    <property type="entry name" value="DUF853 DOMAIN-CONTAINING PROTEIN"/>
    <property type="match status" value="1"/>
</dbReference>
<evidence type="ECO:0008006" key="5">
    <source>
        <dbReference type="Google" id="ProtNLM"/>
    </source>
</evidence>
<accession>A0A9N9X7X6</accession>
<dbReference type="Gene3D" id="3.30.40.10">
    <property type="entry name" value="Zinc/RING finger domain, C3HC4 (zinc finger)"/>
    <property type="match status" value="1"/>
</dbReference>
<feature type="coiled-coil region" evidence="1">
    <location>
        <begin position="119"/>
        <end position="153"/>
    </location>
</feature>
<dbReference type="Proteomes" id="UP001153737">
    <property type="component" value="Chromosome 8"/>
</dbReference>
<sequence>MSACSKCGERPAAKNKIACRCCSNIYHWECTDISVSKIPDYNSGNLIWLCLTCSTKLESGAKKSGNSVNMKTDMAILNDIQATVQFISRQQAEFLKSLNDIKVDVESLKTNFSSQCIAVEDNTEKISALSETIQGLKLENQQLQMKMNKIDQAGRFNCLEVTGVPEPRGENVFVTVQLLGVALGAPSPDLSSVDDLSSVVGMTEAGRSFLTKLCRLEASVRTGRRGGENERTKERKNERTKERKNERTKERKNERTKERKNERTKERKNERTKERKNERTKERKNERTKERKNERTKERKNERTKERKNERTKERKNERTKERKNERTKERKNERTKERKNERTKERKNERTKERKNERTKERKNERTKERKNERTKERKNERTKERKNERTKERKNERTKERKNERTKERKNERKNGKTKEQKNERKNEKTKEQNIG</sequence>
<evidence type="ECO:0000256" key="2">
    <source>
        <dbReference type="SAM" id="MobiDB-lite"/>
    </source>
</evidence>
<organism evidence="3 4">
    <name type="scientific">Phaedon cochleariae</name>
    <name type="common">Mustard beetle</name>
    <dbReference type="NCBI Taxonomy" id="80249"/>
    <lineage>
        <taxon>Eukaryota</taxon>
        <taxon>Metazoa</taxon>
        <taxon>Ecdysozoa</taxon>
        <taxon>Arthropoda</taxon>
        <taxon>Hexapoda</taxon>
        <taxon>Insecta</taxon>
        <taxon>Pterygota</taxon>
        <taxon>Neoptera</taxon>
        <taxon>Endopterygota</taxon>
        <taxon>Coleoptera</taxon>
        <taxon>Polyphaga</taxon>
        <taxon>Cucujiformia</taxon>
        <taxon>Chrysomeloidea</taxon>
        <taxon>Chrysomelidae</taxon>
        <taxon>Chrysomelinae</taxon>
        <taxon>Chrysomelini</taxon>
        <taxon>Phaedon</taxon>
    </lineage>
</organism>